<comment type="function">
    <text evidence="3">Flagellin is the subunit protein which polymerizes to form the filaments of bacterial flagella.</text>
</comment>
<evidence type="ECO:0000313" key="6">
    <source>
        <dbReference type="EMBL" id="SDF51143.1"/>
    </source>
</evidence>
<evidence type="ECO:0000256" key="3">
    <source>
        <dbReference type="RuleBase" id="RU362073"/>
    </source>
</evidence>
<dbReference type="GO" id="GO:0005198">
    <property type="term" value="F:structural molecule activity"/>
    <property type="evidence" value="ECO:0007669"/>
    <property type="project" value="UniProtKB-UniRule"/>
</dbReference>
<name>A0A8G2EXQ8_9PROT</name>
<comment type="similarity">
    <text evidence="1 3">Belongs to the bacterial flagellin family.</text>
</comment>
<dbReference type="Gene3D" id="1.20.1330.10">
    <property type="entry name" value="f41 fragment of flagellin, N-terminal domain"/>
    <property type="match status" value="1"/>
</dbReference>
<evidence type="ECO:0000259" key="4">
    <source>
        <dbReference type="Pfam" id="PF00669"/>
    </source>
</evidence>
<dbReference type="EMBL" id="FNBW01000004">
    <property type="protein sequence ID" value="SDF51143.1"/>
    <property type="molecule type" value="Genomic_DNA"/>
</dbReference>
<gene>
    <name evidence="6" type="ORF">SAMN05660686_01488</name>
</gene>
<proteinExistence type="inferred from homology"/>
<evidence type="ECO:0000313" key="7">
    <source>
        <dbReference type="Proteomes" id="UP000198615"/>
    </source>
</evidence>
<dbReference type="InterPro" id="IPR046358">
    <property type="entry name" value="Flagellin_C"/>
</dbReference>
<feature type="domain" description="Flagellin C-terminal" evidence="5">
    <location>
        <begin position="186"/>
        <end position="270"/>
    </location>
</feature>
<feature type="domain" description="Flagellin N-terminal" evidence="4">
    <location>
        <begin position="4"/>
        <end position="141"/>
    </location>
</feature>
<dbReference type="AlphaFoldDB" id="A0A8G2EXQ8"/>
<keyword evidence="3" id="KW-0964">Secreted</keyword>
<dbReference type="SUPFAM" id="SSF64518">
    <property type="entry name" value="Phase 1 flagellin"/>
    <property type="match status" value="1"/>
</dbReference>
<keyword evidence="6" id="KW-0282">Flagellum</keyword>
<dbReference type="Proteomes" id="UP000198615">
    <property type="component" value="Unassembled WGS sequence"/>
</dbReference>
<dbReference type="PANTHER" id="PTHR42792:SF2">
    <property type="entry name" value="FLAGELLIN"/>
    <property type="match status" value="1"/>
</dbReference>
<organism evidence="6 7">
    <name type="scientific">Thalassobaculum litoreum DSM 18839</name>
    <dbReference type="NCBI Taxonomy" id="1123362"/>
    <lineage>
        <taxon>Bacteria</taxon>
        <taxon>Pseudomonadati</taxon>
        <taxon>Pseudomonadota</taxon>
        <taxon>Alphaproteobacteria</taxon>
        <taxon>Rhodospirillales</taxon>
        <taxon>Thalassobaculaceae</taxon>
        <taxon>Thalassobaculum</taxon>
    </lineage>
</organism>
<dbReference type="InterPro" id="IPR001492">
    <property type="entry name" value="Flagellin"/>
</dbReference>
<keyword evidence="7" id="KW-1185">Reference proteome</keyword>
<dbReference type="RefSeq" id="WP_028793230.1">
    <property type="nucleotide sequence ID" value="NZ_FNBW01000004.1"/>
</dbReference>
<keyword evidence="6" id="KW-0966">Cell projection</keyword>
<keyword evidence="6" id="KW-0969">Cilium</keyword>
<protein>
    <recommendedName>
        <fullName evidence="3">Flagellin</fullName>
    </recommendedName>
</protein>
<comment type="caution">
    <text evidence="6">The sequence shown here is derived from an EMBL/GenBank/DDBJ whole genome shotgun (WGS) entry which is preliminary data.</text>
</comment>
<dbReference type="GO" id="GO:0009288">
    <property type="term" value="C:bacterial-type flagellum"/>
    <property type="evidence" value="ECO:0007669"/>
    <property type="project" value="UniProtKB-SubCell"/>
</dbReference>
<comment type="subcellular location">
    <subcellularLocation>
        <location evidence="3">Secreted</location>
    </subcellularLocation>
    <subcellularLocation>
        <location evidence="3">Bacterial flagellum</location>
    </subcellularLocation>
</comment>
<dbReference type="InterPro" id="IPR001029">
    <property type="entry name" value="Flagellin_N"/>
</dbReference>
<reference evidence="6 7" key="1">
    <citation type="submission" date="2016-10" db="EMBL/GenBank/DDBJ databases">
        <authorList>
            <person name="Varghese N."/>
            <person name="Submissions S."/>
        </authorList>
    </citation>
    <scope>NUCLEOTIDE SEQUENCE [LARGE SCALE GENOMIC DNA]</scope>
    <source>
        <strain evidence="6 7">DSM 18839</strain>
    </source>
</reference>
<keyword evidence="2 3" id="KW-0975">Bacterial flagellum</keyword>
<dbReference type="PANTHER" id="PTHR42792">
    <property type="entry name" value="FLAGELLIN"/>
    <property type="match status" value="1"/>
</dbReference>
<dbReference type="Pfam" id="PF00700">
    <property type="entry name" value="Flagellin_C"/>
    <property type="match status" value="1"/>
</dbReference>
<dbReference type="GO" id="GO:0005576">
    <property type="term" value="C:extracellular region"/>
    <property type="evidence" value="ECO:0007669"/>
    <property type="project" value="UniProtKB-SubCell"/>
</dbReference>
<evidence type="ECO:0000256" key="1">
    <source>
        <dbReference type="ARBA" id="ARBA00005709"/>
    </source>
</evidence>
<accession>A0A8G2EXQ8</accession>
<evidence type="ECO:0000256" key="2">
    <source>
        <dbReference type="ARBA" id="ARBA00023143"/>
    </source>
</evidence>
<dbReference type="OrthoDB" id="8328560at2"/>
<dbReference type="Pfam" id="PF00669">
    <property type="entry name" value="Flagellin_N"/>
    <property type="match status" value="1"/>
</dbReference>
<evidence type="ECO:0000259" key="5">
    <source>
        <dbReference type="Pfam" id="PF00700"/>
    </source>
</evidence>
<sequence>MLSINTNSSAMAAVQMYNSASNDLSQVQKRISTGLKVADGFDDASTFAVAQRLRSDIKAFDKIDQSMNGVKGSVEVAMAGATAVSDLTGSIREKVTQLADDSISAETRASYTEDLTSMLAQVDSFIANSNFDGSNLLQTASTDLSFVAAADGTTMTVSAADIETAKTTLDGAVDVSDAANARTTLAALDTFETAVNSAISSLGSDGKALDMHSDFIGKLSDATEKGLGNMVDADLAQEAANQSALQVKQQLAVQALSSAASAPMNILSLFR</sequence>